<sequence>MNDTDDETGEVRVGGNLNKVDDVVEKVANKLADEMEDDIPSLVKIFEKWKRLSVEAKFTTPEGLMLAKASNDRFMKIFKLYGLFNFLGEAAFIQRLEGIKANKIKAAAQK</sequence>
<dbReference type="EMBL" id="RCMI01000414">
    <property type="protein sequence ID" value="KAG2911957.1"/>
    <property type="molecule type" value="Genomic_DNA"/>
</dbReference>
<evidence type="ECO:0000313" key="2">
    <source>
        <dbReference type="EMBL" id="KAG2911957.1"/>
    </source>
</evidence>
<evidence type="ECO:0000313" key="7">
    <source>
        <dbReference type="Proteomes" id="UP000251314"/>
    </source>
</evidence>
<comment type="caution">
    <text evidence="6">The sequence shown here is derived from an EMBL/GenBank/DDBJ whole genome shotgun (WGS) entry which is preliminary data.</text>
</comment>
<reference evidence="6 7" key="1">
    <citation type="submission" date="2018-01" db="EMBL/GenBank/DDBJ databases">
        <title>Draft genome of the strawberry crown rot pathogen Phytophthora cactorum.</title>
        <authorList>
            <person name="Armitage A.D."/>
            <person name="Lysoe E."/>
            <person name="Nellist C.F."/>
            <person name="Harrison R.J."/>
            <person name="Brurberg M.B."/>
        </authorList>
    </citation>
    <scope>NUCLEOTIDE SEQUENCE [LARGE SCALE GENOMIC DNA]</scope>
    <source>
        <strain evidence="6 7">10300</strain>
    </source>
</reference>
<reference evidence="1" key="2">
    <citation type="submission" date="2018-10" db="EMBL/GenBank/DDBJ databases">
        <title>Effector identification in a new, highly contiguous assembly of the strawberry crown rot pathogen Phytophthora cactorum.</title>
        <authorList>
            <person name="Armitage A.D."/>
            <person name="Nellist C.F."/>
            <person name="Bates H."/>
            <person name="Vickerstaff R.J."/>
            <person name="Harrison R.J."/>
        </authorList>
    </citation>
    <scope>NUCLEOTIDE SEQUENCE</scope>
    <source>
        <strain evidence="1">15-7</strain>
        <strain evidence="2">4032</strain>
        <strain evidence="3">4040</strain>
        <strain evidence="4">P415</strain>
        <strain evidence="5">P421</strain>
    </source>
</reference>
<dbReference type="AlphaFoldDB" id="A0A329SLX6"/>
<dbReference type="EMBL" id="RCMK01000353">
    <property type="protein sequence ID" value="KAG2934360.1"/>
    <property type="molecule type" value="Genomic_DNA"/>
</dbReference>
<dbReference type="EMBL" id="MJFZ01000103">
    <property type="protein sequence ID" value="RAW37794.1"/>
    <property type="molecule type" value="Genomic_DNA"/>
</dbReference>
<dbReference type="EMBL" id="RCMV01000345">
    <property type="protein sequence ID" value="KAG3218741.1"/>
    <property type="molecule type" value="Genomic_DNA"/>
</dbReference>
<dbReference type="EMBL" id="RCMG01000433">
    <property type="protein sequence ID" value="KAG2854322.1"/>
    <property type="molecule type" value="Genomic_DNA"/>
</dbReference>
<evidence type="ECO:0000313" key="5">
    <source>
        <dbReference type="EMBL" id="KAG3218741.1"/>
    </source>
</evidence>
<dbReference type="Proteomes" id="UP000736787">
    <property type="component" value="Unassembled WGS sequence"/>
</dbReference>
<protein>
    <submittedName>
        <fullName evidence="6">Uncharacterized protein</fullName>
    </submittedName>
</protein>
<proteinExistence type="predicted"/>
<evidence type="ECO:0000313" key="4">
    <source>
        <dbReference type="EMBL" id="KAG2977180.1"/>
    </source>
</evidence>
<dbReference type="Proteomes" id="UP000735874">
    <property type="component" value="Unassembled WGS sequence"/>
</dbReference>
<evidence type="ECO:0000313" key="1">
    <source>
        <dbReference type="EMBL" id="KAG2854322.1"/>
    </source>
</evidence>
<dbReference type="Proteomes" id="UP000251314">
    <property type="component" value="Unassembled WGS sequence"/>
</dbReference>
<evidence type="ECO:0000313" key="3">
    <source>
        <dbReference type="EMBL" id="KAG2934360.1"/>
    </source>
</evidence>
<dbReference type="Proteomes" id="UP000760860">
    <property type="component" value="Unassembled WGS sequence"/>
</dbReference>
<evidence type="ECO:0000313" key="6">
    <source>
        <dbReference type="EMBL" id="RAW37794.1"/>
    </source>
</evidence>
<dbReference type="OrthoDB" id="110209at2759"/>
<accession>A0A329SLX6</accession>
<name>A0A329SLX6_9STRA</name>
<dbReference type="Proteomes" id="UP000774804">
    <property type="component" value="Unassembled WGS sequence"/>
</dbReference>
<gene>
    <name evidence="6" type="ORF">PC110_g5942</name>
    <name evidence="1" type="ORF">PC113_g13410</name>
    <name evidence="2" type="ORF">PC115_g12431</name>
    <name evidence="3" type="ORF">PC117_g12666</name>
    <name evidence="4" type="ORF">PC118_g13020</name>
    <name evidence="5" type="ORF">PC129_g10453</name>
</gene>
<organism evidence="6 7">
    <name type="scientific">Phytophthora cactorum</name>
    <dbReference type="NCBI Taxonomy" id="29920"/>
    <lineage>
        <taxon>Eukaryota</taxon>
        <taxon>Sar</taxon>
        <taxon>Stramenopiles</taxon>
        <taxon>Oomycota</taxon>
        <taxon>Peronosporomycetes</taxon>
        <taxon>Peronosporales</taxon>
        <taxon>Peronosporaceae</taxon>
        <taxon>Phytophthora</taxon>
    </lineage>
</organism>
<dbReference type="VEuPathDB" id="FungiDB:PC110_g5942"/>
<dbReference type="Proteomes" id="UP000697107">
    <property type="component" value="Unassembled WGS sequence"/>
</dbReference>
<keyword evidence="7" id="KW-1185">Reference proteome</keyword>
<dbReference type="EMBL" id="RCML01000434">
    <property type="protein sequence ID" value="KAG2977180.1"/>
    <property type="molecule type" value="Genomic_DNA"/>
</dbReference>